<keyword evidence="2" id="KW-1185">Reference proteome</keyword>
<dbReference type="InterPro" id="IPR005312">
    <property type="entry name" value="DUF1759"/>
</dbReference>
<gene>
    <name evidence="1" type="primary">Acey_s0777.g2271</name>
    <name evidence="1" type="ORF">Y032_0777g2271</name>
</gene>
<accession>A0A016WF33</accession>
<dbReference type="EMBL" id="JARK01000377">
    <property type="protein sequence ID" value="EYC37588.1"/>
    <property type="molecule type" value="Genomic_DNA"/>
</dbReference>
<evidence type="ECO:0000313" key="2">
    <source>
        <dbReference type="Proteomes" id="UP000024635"/>
    </source>
</evidence>
<dbReference type="OrthoDB" id="5864015at2759"/>
<dbReference type="Pfam" id="PF03564">
    <property type="entry name" value="DUF1759"/>
    <property type="match status" value="1"/>
</dbReference>
<dbReference type="PANTHER" id="PTHR22954">
    <property type="entry name" value="RETROVIRAL PROTEASE-RELATED"/>
    <property type="match status" value="1"/>
</dbReference>
<name>A0A016WF33_9BILA</name>
<proteinExistence type="predicted"/>
<comment type="caution">
    <text evidence="1">The sequence shown here is derived from an EMBL/GenBank/DDBJ whole genome shotgun (WGS) entry which is preliminary data.</text>
</comment>
<reference evidence="2" key="1">
    <citation type="journal article" date="2015" name="Nat. Genet.">
        <title>The genome and transcriptome of the zoonotic hookworm Ancylostoma ceylanicum identify infection-specific gene families.</title>
        <authorList>
            <person name="Schwarz E.M."/>
            <person name="Hu Y."/>
            <person name="Antoshechkin I."/>
            <person name="Miller M.M."/>
            <person name="Sternberg P.W."/>
            <person name="Aroian R.V."/>
        </authorList>
    </citation>
    <scope>NUCLEOTIDE SEQUENCE</scope>
    <source>
        <strain evidence="2">HY135</strain>
    </source>
</reference>
<dbReference type="PANTHER" id="PTHR22954:SF3">
    <property type="entry name" value="PROTEIN CBG08539"/>
    <property type="match status" value="1"/>
</dbReference>
<sequence>MSPFSYASGHNQAFLPRLQLPKFGGRRQEWDTFWVIFKANVDEQPIPTTIIFNYLLQALVGEARQTAAQFQVTEGNYQAVMDTFLRKYGRDSSIIEDLLAQLETCIAGGPFH</sequence>
<organism evidence="1 2">
    <name type="scientific">Ancylostoma ceylanicum</name>
    <dbReference type="NCBI Taxonomy" id="53326"/>
    <lineage>
        <taxon>Eukaryota</taxon>
        <taxon>Metazoa</taxon>
        <taxon>Ecdysozoa</taxon>
        <taxon>Nematoda</taxon>
        <taxon>Chromadorea</taxon>
        <taxon>Rhabditida</taxon>
        <taxon>Rhabditina</taxon>
        <taxon>Rhabditomorpha</taxon>
        <taxon>Strongyloidea</taxon>
        <taxon>Ancylostomatidae</taxon>
        <taxon>Ancylostomatinae</taxon>
        <taxon>Ancylostoma</taxon>
    </lineage>
</organism>
<dbReference type="Proteomes" id="UP000024635">
    <property type="component" value="Unassembled WGS sequence"/>
</dbReference>
<dbReference type="AlphaFoldDB" id="A0A016WF33"/>
<protein>
    <submittedName>
        <fullName evidence="1">Uncharacterized protein</fullName>
    </submittedName>
</protein>
<evidence type="ECO:0000313" key="1">
    <source>
        <dbReference type="EMBL" id="EYC37588.1"/>
    </source>
</evidence>